<reference evidence="2" key="3">
    <citation type="submission" date="2025-08" db="UniProtKB">
        <authorList>
            <consortium name="RefSeq"/>
        </authorList>
    </citation>
    <scope>IDENTIFICATION</scope>
    <source>
        <strain evidence="2">NI907</strain>
    </source>
</reference>
<dbReference type="AlphaFoldDB" id="A0A6P8BDY1"/>
<keyword evidence="1" id="KW-1185">Reference proteome</keyword>
<dbReference type="GeneID" id="41958067"/>
<evidence type="ECO:0000313" key="2">
    <source>
        <dbReference type="RefSeq" id="XP_030985443.1"/>
    </source>
</evidence>
<accession>A0A6P8BDY1</accession>
<gene>
    <name evidence="2" type="ORF">PgNI_03102</name>
</gene>
<dbReference type="RefSeq" id="XP_030985443.1">
    <property type="nucleotide sequence ID" value="XM_031123156.1"/>
</dbReference>
<dbReference type="Proteomes" id="UP000515153">
    <property type="component" value="Unplaced"/>
</dbReference>
<protein>
    <submittedName>
        <fullName evidence="2">Uncharacterized protein</fullName>
    </submittedName>
</protein>
<proteinExistence type="predicted"/>
<organism evidence="1 2">
    <name type="scientific">Pyricularia grisea</name>
    <name type="common">Crabgrass-specific blast fungus</name>
    <name type="synonym">Magnaporthe grisea</name>
    <dbReference type="NCBI Taxonomy" id="148305"/>
    <lineage>
        <taxon>Eukaryota</taxon>
        <taxon>Fungi</taxon>
        <taxon>Dikarya</taxon>
        <taxon>Ascomycota</taxon>
        <taxon>Pezizomycotina</taxon>
        <taxon>Sordariomycetes</taxon>
        <taxon>Sordariomycetidae</taxon>
        <taxon>Magnaporthales</taxon>
        <taxon>Pyriculariaceae</taxon>
        <taxon>Pyricularia</taxon>
    </lineage>
</organism>
<reference evidence="2" key="2">
    <citation type="submission" date="2019-10" db="EMBL/GenBank/DDBJ databases">
        <authorList>
            <consortium name="NCBI Genome Project"/>
        </authorList>
    </citation>
    <scope>NUCLEOTIDE SEQUENCE</scope>
    <source>
        <strain evidence="2">NI907</strain>
    </source>
</reference>
<sequence>MEGFWKSIEDRKKGSIPPGFILLPGCRIKRPEFGWAHRTIKGDEIHDPKLLETVLPQTHLQLAIILSRPRPGELPSEIGLWVQIYRTEMINEETNGTLSEKRSHYCELLHRLHVS</sequence>
<name>A0A6P8BDY1_PYRGI</name>
<evidence type="ECO:0000313" key="1">
    <source>
        <dbReference type="Proteomes" id="UP000515153"/>
    </source>
</evidence>
<dbReference type="KEGG" id="pgri:PgNI_03102"/>
<reference evidence="2" key="1">
    <citation type="journal article" date="2019" name="Mol. Biol. Evol.">
        <title>Blast fungal genomes show frequent chromosomal changes, gene gains and losses, and effector gene turnover.</title>
        <authorList>
            <person name="Gomez Luciano L.B."/>
            <person name="Jason Tsai I."/>
            <person name="Chuma I."/>
            <person name="Tosa Y."/>
            <person name="Chen Y.H."/>
            <person name="Li J.Y."/>
            <person name="Li M.Y."/>
            <person name="Jade Lu M.Y."/>
            <person name="Nakayashiki H."/>
            <person name="Li W.H."/>
        </authorList>
    </citation>
    <scope>NUCLEOTIDE SEQUENCE</scope>
    <source>
        <strain evidence="2">NI907</strain>
    </source>
</reference>